<evidence type="ECO:0000256" key="4">
    <source>
        <dbReference type="ARBA" id="ARBA00022692"/>
    </source>
</evidence>
<evidence type="ECO:0000256" key="8">
    <source>
        <dbReference type="SAM" id="Phobius"/>
    </source>
</evidence>
<feature type="transmembrane region" description="Helical" evidence="8">
    <location>
        <begin position="250"/>
        <end position="269"/>
    </location>
</feature>
<evidence type="ECO:0000256" key="7">
    <source>
        <dbReference type="SAM" id="MobiDB-lite"/>
    </source>
</evidence>
<sequence>MLQSVSPKQDLKQDNPEAAPIAQKPRKWQSSWAPLTIEAFRLIWITDLFANLCTWAQSVAAAWIVTSSHASSTTVAMIQVAASLPLVMLSIAAGVLADNYDRRRIMLIGQSIEMLGSIVLTAMSFLHLLNPFWLILLTFWVSLGSAVTVPAWQAAVGEQVPKTMVADAVLLNSVNYNVARAVGPAIGGLMLAGLGPGWVFCANTLAYIGLLWALWRWRRPPHQWHLPPERLYEGMVAALRFARYSSVTRLVMIRSFFFGLTASSIWALLPLLAHRLLDGGSLVYGVLLGSLGLGAILGSTQVGYARQILGSSALISLGGAVFGLVLLTAGLATYLVVLVPALIIAGGAWIAALSTYNTAVQVLVPEWVKARALALYQTTLYGGLSLGSFLWGVVADLFGLQEAFLVSGAAMVIIAVFAYRLKLPELTAFDVSAARPAPAEPERVAGGLDMRRGAVLVMIEYTINQDQHRAFLRAVRDLRRVRLRNGATRWALYRDVNRPEIWEEIYTVDSWLQHLRMLDRLTVHDQQIIERVAGFHRSDKPPVVRRAVSYVARSL</sequence>
<keyword evidence="3" id="KW-1003">Cell membrane</keyword>
<evidence type="ECO:0000256" key="2">
    <source>
        <dbReference type="ARBA" id="ARBA00022448"/>
    </source>
</evidence>
<feature type="transmembrane region" description="Helical" evidence="8">
    <location>
        <begin position="42"/>
        <end position="64"/>
    </location>
</feature>
<dbReference type="Proteomes" id="UP001279642">
    <property type="component" value="Unassembled WGS sequence"/>
</dbReference>
<dbReference type="PANTHER" id="PTHR23513">
    <property type="entry name" value="INTEGRAL MEMBRANE EFFLUX PROTEIN-RELATED"/>
    <property type="match status" value="1"/>
</dbReference>
<evidence type="ECO:0000259" key="9">
    <source>
        <dbReference type="PROSITE" id="PS50850"/>
    </source>
</evidence>
<feature type="transmembrane region" description="Helical" evidence="8">
    <location>
        <begin position="333"/>
        <end position="352"/>
    </location>
</feature>
<dbReference type="InterPro" id="IPR010290">
    <property type="entry name" value="TM_effector"/>
</dbReference>
<dbReference type="InterPro" id="IPR036259">
    <property type="entry name" value="MFS_trans_sf"/>
</dbReference>
<dbReference type="SUPFAM" id="SSF103473">
    <property type="entry name" value="MFS general substrate transporter"/>
    <property type="match status" value="1"/>
</dbReference>
<comment type="subcellular location">
    <subcellularLocation>
        <location evidence="1">Cell membrane</location>
        <topology evidence="1">Multi-pass membrane protein</topology>
    </subcellularLocation>
</comment>
<dbReference type="PANTHER" id="PTHR23513:SF11">
    <property type="entry name" value="STAPHYLOFERRIN A TRANSPORTER"/>
    <property type="match status" value="1"/>
</dbReference>
<evidence type="ECO:0000313" key="10">
    <source>
        <dbReference type="EMBL" id="MDY0881449.1"/>
    </source>
</evidence>
<feature type="transmembrane region" description="Helical" evidence="8">
    <location>
        <begin position="373"/>
        <end position="394"/>
    </location>
</feature>
<protein>
    <submittedName>
        <fullName evidence="10">MFS transporter</fullName>
    </submittedName>
</protein>
<evidence type="ECO:0000256" key="3">
    <source>
        <dbReference type="ARBA" id="ARBA00022475"/>
    </source>
</evidence>
<keyword evidence="11" id="KW-1185">Reference proteome</keyword>
<dbReference type="InterPro" id="IPR020846">
    <property type="entry name" value="MFS_dom"/>
</dbReference>
<proteinExistence type="predicted"/>
<feature type="transmembrane region" description="Helical" evidence="8">
    <location>
        <begin position="197"/>
        <end position="215"/>
    </location>
</feature>
<keyword evidence="2" id="KW-0813">Transport</keyword>
<dbReference type="RefSeq" id="WP_320506513.1">
    <property type="nucleotide sequence ID" value="NZ_JAXCLW010000001.1"/>
</dbReference>
<reference evidence="10 11" key="1">
    <citation type="journal article" date="2016" name="Antonie Van Leeuwenhoek">
        <title>Dongia soli sp. nov., isolated from soil from Dokdo, Korea.</title>
        <authorList>
            <person name="Kim D.U."/>
            <person name="Lee H."/>
            <person name="Kim H."/>
            <person name="Kim S.G."/>
            <person name="Ka J.O."/>
        </authorList>
    </citation>
    <scope>NUCLEOTIDE SEQUENCE [LARGE SCALE GENOMIC DNA]</scope>
    <source>
        <strain evidence="10 11">D78</strain>
    </source>
</reference>
<feature type="transmembrane region" description="Helical" evidence="8">
    <location>
        <begin position="281"/>
        <end position="299"/>
    </location>
</feature>
<dbReference type="CDD" id="cd06173">
    <property type="entry name" value="MFS_MefA_like"/>
    <property type="match status" value="1"/>
</dbReference>
<organism evidence="10 11">
    <name type="scientific">Dongia soli</name>
    <dbReference type="NCBI Taxonomy" id="600628"/>
    <lineage>
        <taxon>Bacteria</taxon>
        <taxon>Pseudomonadati</taxon>
        <taxon>Pseudomonadota</taxon>
        <taxon>Alphaproteobacteria</taxon>
        <taxon>Rhodospirillales</taxon>
        <taxon>Dongiaceae</taxon>
        <taxon>Dongia</taxon>
    </lineage>
</organism>
<dbReference type="Gene3D" id="1.20.1250.20">
    <property type="entry name" value="MFS general substrate transporter like domains"/>
    <property type="match status" value="1"/>
</dbReference>
<dbReference type="Pfam" id="PF05977">
    <property type="entry name" value="MFS_3"/>
    <property type="match status" value="1"/>
</dbReference>
<evidence type="ECO:0000256" key="5">
    <source>
        <dbReference type="ARBA" id="ARBA00022989"/>
    </source>
</evidence>
<keyword evidence="4 8" id="KW-0812">Transmembrane</keyword>
<feature type="transmembrane region" description="Helical" evidence="8">
    <location>
        <begin position="76"/>
        <end position="97"/>
    </location>
</feature>
<evidence type="ECO:0000313" key="11">
    <source>
        <dbReference type="Proteomes" id="UP001279642"/>
    </source>
</evidence>
<keyword evidence="5 8" id="KW-1133">Transmembrane helix</keyword>
<dbReference type="EMBL" id="JAXCLW010000001">
    <property type="protein sequence ID" value="MDY0881449.1"/>
    <property type="molecule type" value="Genomic_DNA"/>
</dbReference>
<feature type="transmembrane region" description="Helical" evidence="8">
    <location>
        <begin position="308"/>
        <end position="327"/>
    </location>
</feature>
<feature type="domain" description="Major facilitator superfamily (MFS) profile" evidence="9">
    <location>
        <begin position="39"/>
        <end position="426"/>
    </location>
</feature>
<evidence type="ECO:0000256" key="6">
    <source>
        <dbReference type="ARBA" id="ARBA00023136"/>
    </source>
</evidence>
<feature type="transmembrane region" description="Helical" evidence="8">
    <location>
        <begin position="400"/>
        <end position="419"/>
    </location>
</feature>
<evidence type="ECO:0000256" key="1">
    <source>
        <dbReference type="ARBA" id="ARBA00004651"/>
    </source>
</evidence>
<feature type="transmembrane region" description="Helical" evidence="8">
    <location>
        <begin position="118"/>
        <end position="141"/>
    </location>
</feature>
<keyword evidence="6 8" id="KW-0472">Membrane</keyword>
<accession>A0ABU5E5Y2</accession>
<name>A0ABU5E5Y2_9PROT</name>
<gene>
    <name evidence="10" type="ORF">SMD27_01200</name>
</gene>
<dbReference type="PROSITE" id="PS50850">
    <property type="entry name" value="MFS"/>
    <property type="match status" value="1"/>
</dbReference>
<comment type="caution">
    <text evidence="10">The sequence shown here is derived from an EMBL/GenBank/DDBJ whole genome shotgun (WGS) entry which is preliminary data.</text>
</comment>
<feature type="region of interest" description="Disordered" evidence="7">
    <location>
        <begin position="1"/>
        <end position="25"/>
    </location>
</feature>